<gene>
    <name evidence="3" type="ORF">PVAP13_5KG182921</name>
</gene>
<reference evidence="3 4" key="1">
    <citation type="submission" date="2020-05" db="EMBL/GenBank/DDBJ databases">
        <title>WGS assembly of Panicum virgatum.</title>
        <authorList>
            <person name="Lovell J.T."/>
            <person name="Jenkins J."/>
            <person name="Shu S."/>
            <person name="Juenger T.E."/>
            <person name="Schmutz J."/>
        </authorList>
    </citation>
    <scope>NUCLEOTIDE SEQUENCE [LARGE SCALE GENOMIC DNA]</scope>
    <source>
        <strain evidence="4">cv. AP13</strain>
    </source>
</reference>
<dbReference type="CDD" id="cd06257">
    <property type="entry name" value="DnaJ"/>
    <property type="match status" value="1"/>
</dbReference>
<dbReference type="InterPro" id="IPR001623">
    <property type="entry name" value="DnaJ_domain"/>
</dbReference>
<evidence type="ECO:0000313" key="4">
    <source>
        <dbReference type="Proteomes" id="UP000823388"/>
    </source>
</evidence>
<dbReference type="AlphaFoldDB" id="A0A8T0SI81"/>
<feature type="compositionally biased region" description="Basic residues" evidence="1">
    <location>
        <begin position="28"/>
        <end position="37"/>
    </location>
</feature>
<dbReference type="Pfam" id="PF14559">
    <property type="entry name" value="TPR_19"/>
    <property type="match status" value="1"/>
</dbReference>
<evidence type="ECO:0000259" key="2">
    <source>
        <dbReference type="PROSITE" id="PS50076"/>
    </source>
</evidence>
<accession>A0A8T0SI81</accession>
<feature type="region of interest" description="Disordered" evidence="1">
    <location>
        <begin position="134"/>
        <end position="164"/>
    </location>
</feature>
<dbReference type="PANTHER" id="PTHR45181:SF14">
    <property type="entry name" value="TETRATRICOPEPTIDE REPEAT (TPR)-LIKE SUPERFAMILY PROTEIN"/>
    <property type="match status" value="1"/>
</dbReference>
<dbReference type="SUPFAM" id="SSF46565">
    <property type="entry name" value="Chaperone J-domain"/>
    <property type="match status" value="1"/>
</dbReference>
<feature type="region of interest" description="Disordered" evidence="1">
    <location>
        <begin position="1"/>
        <end position="85"/>
    </location>
</feature>
<evidence type="ECO:0000256" key="1">
    <source>
        <dbReference type="SAM" id="MobiDB-lite"/>
    </source>
</evidence>
<dbReference type="Proteomes" id="UP000823388">
    <property type="component" value="Chromosome 5K"/>
</dbReference>
<feature type="compositionally biased region" description="Low complexity" evidence="1">
    <location>
        <begin position="61"/>
        <end position="70"/>
    </location>
</feature>
<dbReference type="InterPro" id="IPR019734">
    <property type="entry name" value="TPR_rpt"/>
</dbReference>
<organism evidence="3 4">
    <name type="scientific">Panicum virgatum</name>
    <name type="common">Blackwell switchgrass</name>
    <dbReference type="NCBI Taxonomy" id="38727"/>
    <lineage>
        <taxon>Eukaryota</taxon>
        <taxon>Viridiplantae</taxon>
        <taxon>Streptophyta</taxon>
        <taxon>Embryophyta</taxon>
        <taxon>Tracheophyta</taxon>
        <taxon>Spermatophyta</taxon>
        <taxon>Magnoliopsida</taxon>
        <taxon>Liliopsida</taxon>
        <taxon>Poales</taxon>
        <taxon>Poaceae</taxon>
        <taxon>PACMAD clade</taxon>
        <taxon>Panicoideae</taxon>
        <taxon>Panicodae</taxon>
        <taxon>Paniceae</taxon>
        <taxon>Panicinae</taxon>
        <taxon>Panicum</taxon>
        <taxon>Panicum sect. Hiantes</taxon>
    </lineage>
</organism>
<name>A0A8T0SI81_PANVG</name>
<sequence>MDPAPDPLAFSASAPFPTIPAASSPRPRAGRPRRHGAPFRSDHPAAAAASIRRPGIDLSRRAAASAFAQQEGSPSVGSWGASRGEGAARGASFVFGRGAAGAPEMRRCFSSGSGEALLIDLPAAVDELALDDGYGRRSDADAPGGDDPEPVTNASDPFWTRGSNSSLHEGLFPDSLHDQTEKLDEGSRAPSQTIQCDSAEAISLASPTCSDHDAPIEFARFGDSLPVRESVDEGSLPEDGSMISAHGVNVQRDVFVFGGHAGYRDLTANATQTSISKVDSADKDGVPFNSGQLNASVAKDSTCTKFNLQDAKQAFVSTNENPLHSEPCEISSTEKFASSFGSEDGSAKVSFINVPYGIEAVEASELNECRSFSEKPFTAQDHNVASKNKGGVKGVIKNRRTVMPKKFSSAHQVSSLESVPRRSDNCSGKVSLEENVNLNVTSSFALSDSGINCAQGNSYNSASQIADSSHGGTEFTSVTNTEHSGQSDFIFSASTFNQSTLHSQRRHGKKKSGGMCNHANSIQSIPSSAIGPARSEVSARQQCAISAAQWTEYSKMESNRVTVCKKTENFEHHEDCETWRLRGNQSYAEGQLTKAEECYTHGIDSFSPNKASKKALMLCYSNRAATRMSLGKMREALSDCREAIGIDSSFLKAQVRAANCLLALGDVEEAQKAFERCLKSNHLSSLDHKIVEEASDGLQKAQKISGCIHQSKEYLIKKDFDKIPSALQMISDALFISIYSDNLMAMKAEALLLLQRYEEVIRFCEETLSVAERNSLCLCPDKLSDSNNLDNSTCSVKLWRYHLIAKSYFFLGKLEEAHQFFKKYDQVKVMECRCGKQSQESISSFSMTISELLRLKAAGNEAFQSGKYLEAVEHYTTALLSNSESLRFLAVCFCNRAAAYQAMGQILDAIADCSLAIALDADYAKAISRRSSLYELIRDYDQAENDLRRLITLLEKQLQENMSMPSEKTESICSNLNRANLRFSSLKRDVRKGTSLNVYLILGIEPSSSAVDIKKAYRKAALRHHPDKAGKFLVRSENISDKVWGGITNEIRRDADYLFKIIGKAYSMLSDPTMVKRSDAAWKWSDSASSAYMTGATKAMKKKTMIGPLSESIGSSDGTEKSV</sequence>
<dbReference type="EMBL" id="CM029045">
    <property type="protein sequence ID" value="KAG2596805.1"/>
    <property type="molecule type" value="Genomic_DNA"/>
</dbReference>
<dbReference type="Pfam" id="PF00226">
    <property type="entry name" value="DnaJ"/>
    <property type="match status" value="1"/>
</dbReference>
<evidence type="ECO:0000313" key="3">
    <source>
        <dbReference type="EMBL" id="KAG2596805.1"/>
    </source>
</evidence>
<keyword evidence="4" id="KW-1185">Reference proteome</keyword>
<protein>
    <recommendedName>
        <fullName evidence="2">J domain-containing protein</fullName>
    </recommendedName>
</protein>
<dbReference type="SMART" id="SM00028">
    <property type="entry name" value="TPR"/>
    <property type="match status" value="7"/>
</dbReference>
<dbReference type="InterPro" id="IPR036869">
    <property type="entry name" value="J_dom_sf"/>
</dbReference>
<dbReference type="SMART" id="SM00271">
    <property type="entry name" value="DnaJ"/>
    <property type="match status" value="1"/>
</dbReference>
<dbReference type="GO" id="GO:0005783">
    <property type="term" value="C:endoplasmic reticulum"/>
    <property type="evidence" value="ECO:0007669"/>
    <property type="project" value="UniProtKB-ARBA"/>
</dbReference>
<dbReference type="Gene3D" id="1.10.287.110">
    <property type="entry name" value="DnaJ domain"/>
    <property type="match status" value="1"/>
</dbReference>
<dbReference type="PROSITE" id="PS50076">
    <property type="entry name" value="DNAJ_2"/>
    <property type="match status" value="1"/>
</dbReference>
<dbReference type="PRINTS" id="PR00625">
    <property type="entry name" value="JDOMAIN"/>
</dbReference>
<comment type="caution">
    <text evidence="3">The sequence shown here is derived from an EMBL/GenBank/DDBJ whole genome shotgun (WGS) entry which is preliminary data.</text>
</comment>
<proteinExistence type="predicted"/>
<dbReference type="InterPro" id="IPR011990">
    <property type="entry name" value="TPR-like_helical_dom_sf"/>
</dbReference>
<dbReference type="PANTHER" id="PTHR45181">
    <property type="entry name" value="HEAT SHOCK PROTEIN DNAJ WITH TETRATRICOPEPTIDE REPEAT-CONTAINING PROTEIN"/>
    <property type="match status" value="1"/>
</dbReference>
<dbReference type="Gene3D" id="1.25.40.10">
    <property type="entry name" value="Tetratricopeptide repeat domain"/>
    <property type="match status" value="2"/>
</dbReference>
<dbReference type="SUPFAM" id="SSF48452">
    <property type="entry name" value="TPR-like"/>
    <property type="match status" value="2"/>
</dbReference>
<feature type="domain" description="J" evidence="2">
    <location>
        <begin position="997"/>
        <end position="1074"/>
    </location>
</feature>